<keyword evidence="1" id="KW-1133">Transmembrane helix</keyword>
<dbReference type="Proteomes" id="UP001501699">
    <property type="component" value="Unassembled WGS sequence"/>
</dbReference>
<name>A0ABP8VN04_9HYPH</name>
<keyword evidence="3" id="KW-1185">Reference proteome</keyword>
<keyword evidence="1" id="KW-0472">Membrane</keyword>
<protein>
    <submittedName>
        <fullName evidence="2">Uncharacterized protein</fullName>
    </submittedName>
</protein>
<comment type="caution">
    <text evidence="2">The sequence shown here is derived from an EMBL/GenBank/DDBJ whole genome shotgun (WGS) entry which is preliminary data.</text>
</comment>
<gene>
    <name evidence="2" type="ORF">GCM10023262_13380</name>
</gene>
<evidence type="ECO:0000313" key="2">
    <source>
        <dbReference type="EMBL" id="GAA4665716.1"/>
    </source>
</evidence>
<feature type="transmembrane region" description="Helical" evidence="1">
    <location>
        <begin position="36"/>
        <end position="60"/>
    </location>
</feature>
<evidence type="ECO:0000256" key="1">
    <source>
        <dbReference type="SAM" id="Phobius"/>
    </source>
</evidence>
<organism evidence="2 3">
    <name type="scientific">Bartonella pachyuromydis</name>
    <dbReference type="NCBI Taxonomy" id="931097"/>
    <lineage>
        <taxon>Bacteria</taxon>
        <taxon>Pseudomonadati</taxon>
        <taxon>Pseudomonadota</taxon>
        <taxon>Alphaproteobacteria</taxon>
        <taxon>Hyphomicrobiales</taxon>
        <taxon>Bartonellaceae</taxon>
        <taxon>Bartonella</taxon>
    </lineage>
</organism>
<keyword evidence="1" id="KW-0812">Transmembrane</keyword>
<sequence>MGEGKIVVSLKNNNVSSTCPLAMGLLRTHIPFSTTVILHAASFAVFYGGGLFLVSALWGAKEW</sequence>
<evidence type="ECO:0000313" key="3">
    <source>
        <dbReference type="Proteomes" id="UP001501699"/>
    </source>
</evidence>
<reference evidence="3" key="1">
    <citation type="journal article" date="2019" name="Int. J. Syst. Evol. Microbiol.">
        <title>The Global Catalogue of Microorganisms (GCM) 10K type strain sequencing project: providing services to taxonomists for standard genome sequencing and annotation.</title>
        <authorList>
            <consortium name="The Broad Institute Genomics Platform"/>
            <consortium name="The Broad Institute Genome Sequencing Center for Infectious Disease"/>
            <person name="Wu L."/>
            <person name="Ma J."/>
        </authorList>
    </citation>
    <scope>NUCLEOTIDE SEQUENCE [LARGE SCALE GENOMIC DNA]</scope>
    <source>
        <strain evidence="3">JCM 17714</strain>
    </source>
</reference>
<dbReference type="EMBL" id="BAABJA010000011">
    <property type="protein sequence ID" value="GAA4665716.1"/>
    <property type="molecule type" value="Genomic_DNA"/>
</dbReference>
<proteinExistence type="predicted"/>
<accession>A0ABP8VN04</accession>